<evidence type="ECO:0000313" key="1">
    <source>
        <dbReference type="EMBL" id="AYD39831.1"/>
    </source>
</evidence>
<gene>
    <name evidence="1" type="ORF">D4Z93_04585</name>
</gene>
<proteinExistence type="predicted"/>
<dbReference type="Proteomes" id="UP000266301">
    <property type="component" value="Chromosome"/>
</dbReference>
<evidence type="ECO:0000313" key="2">
    <source>
        <dbReference type="Proteomes" id="UP000266301"/>
    </source>
</evidence>
<dbReference type="EMBL" id="CP032416">
    <property type="protein sequence ID" value="AYD39831.1"/>
    <property type="molecule type" value="Genomic_DNA"/>
</dbReference>
<sequence>MSKTYIEAIQEKLNNAKCIKIKNRKITKNDILNLDNNEIICIQHPRNFDILVRREYRIINIINNLVLRFSDKNEYIVKDTRKKYKIVMTAEDCADYINKLLNYNGIN</sequence>
<keyword evidence="2" id="KW-1185">Reference proteome</keyword>
<reference evidence="1 2" key="1">
    <citation type="journal article" date="2019" name="Int. J. Syst. Evol. Microbiol.">
        <title>Clostridium fermenticellae sp. nov., isolated from the mud in a fermentation cellar for the production of the Chinese liquor, baijiu.</title>
        <authorList>
            <person name="Xu P.X."/>
            <person name="Chai L.J."/>
            <person name="Qiu T."/>
            <person name="Zhang X.J."/>
            <person name="Lu Z.M."/>
            <person name="Xiao C."/>
            <person name="Wang S.T."/>
            <person name="Shen C.H."/>
            <person name="Shi J.S."/>
            <person name="Xu Z.H."/>
        </authorList>
    </citation>
    <scope>NUCLEOTIDE SEQUENCE [LARGE SCALE GENOMIC DNA]</scope>
    <source>
        <strain evidence="1 2">JN500901</strain>
    </source>
</reference>
<protein>
    <submittedName>
        <fullName evidence="1">Uncharacterized protein</fullName>
    </submittedName>
</protein>
<dbReference type="AlphaFoldDB" id="A0A386H298"/>
<dbReference type="KEGG" id="cfer:D4Z93_04585"/>
<name>A0A386H298_9CLOT</name>
<organism evidence="1 2">
    <name type="scientific">Clostridium fermenticellae</name>
    <dbReference type="NCBI Taxonomy" id="2068654"/>
    <lineage>
        <taxon>Bacteria</taxon>
        <taxon>Bacillati</taxon>
        <taxon>Bacillota</taxon>
        <taxon>Clostridia</taxon>
        <taxon>Eubacteriales</taxon>
        <taxon>Clostridiaceae</taxon>
        <taxon>Clostridium</taxon>
    </lineage>
</organism>
<accession>A0A386H298</accession>
<dbReference type="RefSeq" id="WP_119970784.1">
    <property type="nucleotide sequence ID" value="NZ_CP032416.1"/>
</dbReference>